<evidence type="ECO:0000313" key="2">
    <source>
        <dbReference type="Proteomes" id="UP001172457"/>
    </source>
</evidence>
<organism evidence="1 2">
    <name type="scientific">Centaurea solstitialis</name>
    <name type="common">yellow star-thistle</name>
    <dbReference type="NCBI Taxonomy" id="347529"/>
    <lineage>
        <taxon>Eukaryota</taxon>
        <taxon>Viridiplantae</taxon>
        <taxon>Streptophyta</taxon>
        <taxon>Embryophyta</taxon>
        <taxon>Tracheophyta</taxon>
        <taxon>Spermatophyta</taxon>
        <taxon>Magnoliopsida</taxon>
        <taxon>eudicotyledons</taxon>
        <taxon>Gunneridae</taxon>
        <taxon>Pentapetalae</taxon>
        <taxon>asterids</taxon>
        <taxon>campanulids</taxon>
        <taxon>Asterales</taxon>
        <taxon>Asteraceae</taxon>
        <taxon>Carduoideae</taxon>
        <taxon>Cardueae</taxon>
        <taxon>Centaureinae</taxon>
        <taxon>Centaurea</taxon>
    </lineage>
</organism>
<dbReference type="Proteomes" id="UP001172457">
    <property type="component" value="Chromosome 4"/>
</dbReference>
<protein>
    <submittedName>
        <fullName evidence="1">Uncharacterized protein</fullName>
    </submittedName>
</protein>
<accession>A0AA38TJY5</accession>
<proteinExistence type="predicted"/>
<keyword evidence="2" id="KW-1185">Reference proteome</keyword>
<gene>
    <name evidence="1" type="ORF">OSB04_015933</name>
</gene>
<sequence>MLNIEGTGIKHLPLGIFSLKVGFLSHLVLHPRSILWDAWPFATYSREYHSPGTSSTFRRLTERKDDAISILKETRTTEVSSTIRGTFSVFYQALRVQQREQDYNGVVEYYSKSCSMFIYRRLLFCALKKNFGEGQKKGLGRYAFGCSYNEVGTGLSCSISCRSQSFWRLLLSNSSCYDTRTEFRSRTPNINEFVTSCLPLVTV</sequence>
<evidence type="ECO:0000313" key="1">
    <source>
        <dbReference type="EMBL" id="KAJ9551888.1"/>
    </source>
</evidence>
<comment type="caution">
    <text evidence="1">The sequence shown here is derived from an EMBL/GenBank/DDBJ whole genome shotgun (WGS) entry which is preliminary data.</text>
</comment>
<dbReference type="AlphaFoldDB" id="A0AA38TJY5"/>
<dbReference type="EMBL" id="JARYMX010000004">
    <property type="protein sequence ID" value="KAJ9551888.1"/>
    <property type="molecule type" value="Genomic_DNA"/>
</dbReference>
<reference evidence="1" key="1">
    <citation type="submission" date="2023-03" db="EMBL/GenBank/DDBJ databases">
        <title>Chromosome-scale reference genome and RAD-based genetic map of yellow starthistle (Centaurea solstitialis) reveal putative structural variation and QTLs associated with invader traits.</title>
        <authorList>
            <person name="Reatini B."/>
            <person name="Cang F.A."/>
            <person name="Jiang Q."/>
            <person name="Mckibben M.T.W."/>
            <person name="Barker M.S."/>
            <person name="Rieseberg L.H."/>
            <person name="Dlugosch K.M."/>
        </authorList>
    </citation>
    <scope>NUCLEOTIDE SEQUENCE</scope>
    <source>
        <strain evidence="1">CAN-66</strain>
        <tissue evidence="1">Leaf</tissue>
    </source>
</reference>
<name>A0AA38TJY5_9ASTR</name>